<dbReference type="Proteomes" id="UP000887013">
    <property type="component" value="Unassembled WGS sequence"/>
</dbReference>
<protein>
    <submittedName>
        <fullName evidence="1">Uncharacterized protein</fullName>
    </submittedName>
</protein>
<gene>
    <name evidence="1" type="ORF">NPIL_156591</name>
</gene>
<evidence type="ECO:0000313" key="2">
    <source>
        <dbReference type="Proteomes" id="UP000887013"/>
    </source>
</evidence>
<accession>A0A8X6MYD3</accession>
<name>A0A8X6MYD3_NEPPI</name>
<comment type="caution">
    <text evidence="1">The sequence shown here is derived from an EMBL/GenBank/DDBJ whole genome shotgun (WGS) entry which is preliminary data.</text>
</comment>
<dbReference type="AlphaFoldDB" id="A0A8X6MYD3"/>
<keyword evidence="2" id="KW-1185">Reference proteome</keyword>
<dbReference type="EMBL" id="BMAW01052051">
    <property type="protein sequence ID" value="GFS83972.1"/>
    <property type="molecule type" value="Genomic_DNA"/>
</dbReference>
<proteinExistence type="predicted"/>
<evidence type="ECO:0000313" key="1">
    <source>
        <dbReference type="EMBL" id="GFS83972.1"/>
    </source>
</evidence>
<sequence>MSVCKYRVLQQIPINYSDIHKSGIRLRCQHSEWFDDYFVRTVNQRCRSFNIHDLDITRLCKLLKISPTVVRRPVPSHPRIIVPSHDWYNAVVSKRNQRATGTTLIPVVRIPSVCILLPVLFKDSKLK</sequence>
<reference evidence="1" key="1">
    <citation type="submission" date="2020-08" db="EMBL/GenBank/DDBJ databases">
        <title>Multicomponent nature underlies the extraordinary mechanical properties of spider dragline silk.</title>
        <authorList>
            <person name="Kono N."/>
            <person name="Nakamura H."/>
            <person name="Mori M."/>
            <person name="Yoshida Y."/>
            <person name="Ohtoshi R."/>
            <person name="Malay A.D."/>
            <person name="Moran D.A.P."/>
            <person name="Tomita M."/>
            <person name="Numata K."/>
            <person name="Arakawa K."/>
        </authorList>
    </citation>
    <scope>NUCLEOTIDE SEQUENCE</scope>
</reference>
<organism evidence="1 2">
    <name type="scientific">Nephila pilipes</name>
    <name type="common">Giant wood spider</name>
    <name type="synonym">Nephila maculata</name>
    <dbReference type="NCBI Taxonomy" id="299642"/>
    <lineage>
        <taxon>Eukaryota</taxon>
        <taxon>Metazoa</taxon>
        <taxon>Ecdysozoa</taxon>
        <taxon>Arthropoda</taxon>
        <taxon>Chelicerata</taxon>
        <taxon>Arachnida</taxon>
        <taxon>Araneae</taxon>
        <taxon>Araneomorphae</taxon>
        <taxon>Entelegynae</taxon>
        <taxon>Araneoidea</taxon>
        <taxon>Nephilidae</taxon>
        <taxon>Nephila</taxon>
    </lineage>
</organism>